<name>A0ABW1ZWI7_9GAMM</name>
<evidence type="ECO:0000256" key="1">
    <source>
        <dbReference type="SAM" id="Phobius"/>
    </source>
</evidence>
<accession>A0ABW1ZWI7</accession>
<gene>
    <name evidence="2" type="ORF">ACFQDL_05090</name>
</gene>
<dbReference type="PANTHER" id="PTHR38684">
    <property type="entry name" value="PROTEIN AMPE"/>
    <property type="match status" value="1"/>
</dbReference>
<sequence length="270" mass="30381">MKFLAILLAMFVSRLLFSPHSRPFNPGAGATRDRLIIWVFLSLCLEWALWQNAGVGYGLPVLLLEVLLLGYWLGRSTPGNLLREYAALWRCGAYEGASRHAEAELGMHRHERADRPQRLHYRICQCYLQQLLVTLFVPLFWFWLAGIPGLLLAVLMQPQLELTRPSKLAYAVQWLPVRLLGFSFFIAGSGVGAWEALRRSSLQRNDIRWLFRIALGAVGDYAGSSGPAGNLAQRGADEMEALQRLSGRALLLWLLFIALMAVAGLETRIY</sequence>
<evidence type="ECO:0000313" key="3">
    <source>
        <dbReference type="Proteomes" id="UP001596422"/>
    </source>
</evidence>
<protein>
    <submittedName>
        <fullName evidence="2">Uncharacterized protein</fullName>
    </submittedName>
</protein>
<keyword evidence="1" id="KW-0472">Membrane</keyword>
<dbReference type="PANTHER" id="PTHR38684:SF1">
    <property type="entry name" value="PROTEIN AMPE"/>
    <property type="match status" value="1"/>
</dbReference>
<dbReference type="Proteomes" id="UP001596422">
    <property type="component" value="Unassembled WGS sequence"/>
</dbReference>
<keyword evidence="1" id="KW-0812">Transmembrane</keyword>
<feature type="transmembrane region" description="Helical" evidence="1">
    <location>
        <begin position="54"/>
        <end position="73"/>
    </location>
</feature>
<dbReference type="InterPro" id="IPR052966">
    <property type="entry name" value="Beta-lactamase_Reg"/>
</dbReference>
<evidence type="ECO:0000313" key="2">
    <source>
        <dbReference type="EMBL" id="MFC6669540.1"/>
    </source>
</evidence>
<dbReference type="RefSeq" id="WP_379908096.1">
    <property type="nucleotide sequence ID" value="NZ_JBHSWE010000001.1"/>
</dbReference>
<keyword evidence="1" id="KW-1133">Transmembrane helix</keyword>
<proteinExistence type="predicted"/>
<keyword evidence="3" id="KW-1185">Reference proteome</keyword>
<comment type="caution">
    <text evidence="2">The sequence shown here is derived from an EMBL/GenBank/DDBJ whole genome shotgun (WGS) entry which is preliminary data.</text>
</comment>
<reference evidence="3" key="1">
    <citation type="journal article" date="2019" name="Int. J. Syst. Evol. Microbiol.">
        <title>The Global Catalogue of Microorganisms (GCM) 10K type strain sequencing project: providing services to taxonomists for standard genome sequencing and annotation.</title>
        <authorList>
            <consortium name="The Broad Institute Genomics Platform"/>
            <consortium name="The Broad Institute Genome Sequencing Center for Infectious Disease"/>
            <person name="Wu L."/>
            <person name="Ma J."/>
        </authorList>
    </citation>
    <scope>NUCLEOTIDE SEQUENCE [LARGE SCALE GENOMIC DNA]</scope>
    <source>
        <strain evidence="3">NBRC 111756</strain>
    </source>
</reference>
<feature type="transmembrane region" description="Helical" evidence="1">
    <location>
        <begin position="249"/>
        <end position="265"/>
    </location>
</feature>
<organism evidence="2 3">
    <name type="scientific">Marinobacterium aestuariivivens</name>
    <dbReference type="NCBI Taxonomy" id="1698799"/>
    <lineage>
        <taxon>Bacteria</taxon>
        <taxon>Pseudomonadati</taxon>
        <taxon>Pseudomonadota</taxon>
        <taxon>Gammaproteobacteria</taxon>
        <taxon>Oceanospirillales</taxon>
        <taxon>Oceanospirillaceae</taxon>
        <taxon>Marinobacterium</taxon>
    </lineage>
</organism>
<feature type="transmembrane region" description="Helical" evidence="1">
    <location>
        <begin position="175"/>
        <end position="197"/>
    </location>
</feature>
<dbReference type="EMBL" id="JBHSWE010000001">
    <property type="protein sequence ID" value="MFC6669540.1"/>
    <property type="molecule type" value="Genomic_DNA"/>
</dbReference>
<feature type="transmembrane region" description="Helical" evidence="1">
    <location>
        <begin position="131"/>
        <end position="155"/>
    </location>
</feature>
<feature type="transmembrane region" description="Helical" evidence="1">
    <location>
        <begin position="209"/>
        <end position="229"/>
    </location>
</feature>